<gene>
    <name evidence="1" type="ORF">SMU82_06784</name>
</gene>
<dbReference type="AlphaFoldDB" id="A0A829BL79"/>
<reference evidence="1 2" key="1">
    <citation type="journal article" date="2013" name="Mol. Biol. Evol.">
        <title>Evolutionary and population genomics of the cavity causing bacteria Streptococcus mutans.</title>
        <authorList>
            <person name="Cornejo O.E."/>
            <person name="Lefebure T."/>
            <person name="Pavinski Bitar P.D."/>
            <person name="Lang P."/>
            <person name="Richards V.P."/>
            <person name="Eilertson K."/>
            <person name="Do T."/>
            <person name="Beighton D."/>
            <person name="Zeng L."/>
            <person name="Ahn S.J."/>
            <person name="Burne R.A."/>
            <person name="Siepel A."/>
            <person name="Bustamante C.D."/>
            <person name="Stanhope M.J."/>
        </authorList>
    </citation>
    <scope>NUCLEOTIDE SEQUENCE [LARGE SCALE GENOMIC DNA]</scope>
    <source>
        <strain evidence="1 2">SM6</strain>
    </source>
</reference>
<protein>
    <submittedName>
        <fullName evidence="1">Uncharacterized protein</fullName>
    </submittedName>
</protein>
<comment type="caution">
    <text evidence="1">The sequence shown here is derived from an EMBL/GenBank/DDBJ whole genome shotgun (WGS) entry which is preliminary data.</text>
</comment>
<evidence type="ECO:0000313" key="2">
    <source>
        <dbReference type="Proteomes" id="UP000011676"/>
    </source>
</evidence>
<evidence type="ECO:0000313" key="1">
    <source>
        <dbReference type="EMBL" id="EMC23464.1"/>
    </source>
</evidence>
<accession>A0A829BL79</accession>
<dbReference type="EMBL" id="AHSR01000029">
    <property type="protein sequence ID" value="EMC23464.1"/>
    <property type="molecule type" value="Genomic_DNA"/>
</dbReference>
<sequence>MGSLFCDVQNNENFRFEALEITKVENLTFDILDELIDFL</sequence>
<organism evidence="1 2">
    <name type="scientific">Streptococcus mutans SM6</name>
    <dbReference type="NCBI Taxonomy" id="857119"/>
    <lineage>
        <taxon>Bacteria</taxon>
        <taxon>Bacillati</taxon>
        <taxon>Bacillota</taxon>
        <taxon>Bacilli</taxon>
        <taxon>Lactobacillales</taxon>
        <taxon>Streptococcaceae</taxon>
        <taxon>Streptococcus</taxon>
    </lineage>
</organism>
<proteinExistence type="predicted"/>
<name>A0A829BL79_STRMG</name>
<dbReference type="Proteomes" id="UP000011676">
    <property type="component" value="Unassembled WGS sequence"/>
</dbReference>